<dbReference type="Pfam" id="PF05730">
    <property type="entry name" value="CFEM"/>
    <property type="match status" value="1"/>
</dbReference>
<protein>
    <recommendedName>
        <fullName evidence="18">CFEM domain-containing protein</fullName>
    </recommendedName>
</protein>
<evidence type="ECO:0000256" key="3">
    <source>
        <dbReference type="ARBA" id="ARBA00010031"/>
    </source>
</evidence>
<keyword evidence="6 15" id="KW-0349">Heme</keyword>
<dbReference type="PANTHER" id="PTHR37928:SF2">
    <property type="entry name" value="GPI ANCHORED CFEM DOMAIN PROTEIN (AFU_ORTHOLOGUE AFUA_6G10580)"/>
    <property type="match status" value="1"/>
</dbReference>
<dbReference type="GO" id="GO:0005886">
    <property type="term" value="C:plasma membrane"/>
    <property type="evidence" value="ECO:0007669"/>
    <property type="project" value="UniProtKB-SubCell"/>
</dbReference>
<evidence type="ECO:0000256" key="13">
    <source>
        <dbReference type="ARBA" id="ARBA00023180"/>
    </source>
</evidence>
<dbReference type="GO" id="GO:0005576">
    <property type="term" value="C:extracellular region"/>
    <property type="evidence" value="ECO:0007669"/>
    <property type="project" value="UniProtKB-SubCell"/>
</dbReference>
<keyword evidence="20" id="KW-1185">Reference proteome</keyword>
<keyword evidence="12 15" id="KW-1015">Disulfide bond</keyword>
<keyword evidence="11" id="KW-0472">Membrane</keyword>
<keyword evidence="4" id="KW-1003">Cell membrane</keyword>
<feature type="binding site" description="axial binding residue" evidence="15">
    <location>
        <position position="46"/>
    </location>
    <ligand>
        <name>heme</name>
        <dbReference type="ChEBI" id="CHEBI:30413"/>
    </ligand>
    <ligandPart>
        <name>Fe</name>
        <dbReference type="ChEBI" id="CHEBI:18248"/>
    </ligandPart>
</feature>
<name>A0AAD5WMX2_9PEZI</name>
<gene>
    <name evidence="19" type="ORF">MKZ38_002236</name>
</gene>
<dbReference type="InterPro" id="IPR008427">
    <property type="entry name" value="Extracellular_membr_CFEM_dom"/>
</dbReference>
<evidence type="ECO:0000256" key="8">
    <source>
        <dbReference type="ARBA" id="ARBA00022723"/>
    </source>
</evidence>
<dbReference type="Proteomes" id="UP001201980">
    <property type="component" value="Unassembled WGS sequence"/>
</dbReference>
<evidence type="ECO:0000256" key="10">
    <source>
        <dbReference type="ARBA" id="ARBA00023004"/>
    </source>
</evidence>
<keyword evidence="13" id="KW-0325">Glycoprotein</keyword>
<evidence type="ECO:0000256" key="2">
    <source>
        <dbReference type="ARBA" id="ARBA00004613"/>
    </source>
</evidence>
<comment type="caution">
    <text evidence="15">Lacks conserved residue(s) required for the propagation of feature annotation.</text>
</comment>
<keyword evidence="14" id="KW-0449">Lipoprotein</keyword>
<feature type="disulfide bond" evidence="15">
    <location>
        <begin position="42"/>
        <end position="49"/>
    </location>
</feature>
<evidence type="ECO:0000256" key="5">
    <source>
        <dbReference type="ARBA" id="ARBA00022525"/>
    </source>
</evidence>
<evidence type="ECO:0000256" key="7">
    <source>
        <dbReference type="ARBA" id="ARBA00022622"/>
    </source>
</evidence>
<feature type="region of interest" description="Disordered" evidence="16">
    <location>
        <begin position="101"/>
        <end position="148"/>
    </location>
</feature>
<dbReference type="PROSITE" id="PS52012">
    <property type="entry name" value="CFEM"/>
    <property type="match status" value="1"/>
</dbReference>
<dbReference type="EMBL" id="JAKWBI020001667">
    <property type="protein sequence ID" value="KAJ2890229.1"/>
    <property type="molecule type" value="Genomic_DNA"/>
</dbReference>
<feature type="signal peptide" evidence="17">
    <location>
        <begin position="1"/>
        <end position="16"/>
    </location>
</feature>
<evidence type="ECO:0000256" key="17">
    <source>
        <dbReference type="SAM" id="SignalP"/>
    </source>
</evidence>
<sequence>MKLFATTLVAAGLVAAQSIDDLPDCAKTCLNDFISGSQIADCSRTDVGCICANDDFIGGIGCCLLDGCEEDAQTAAIQYAATICAVEDVSVPTVITCATGTADSGSSVTATATGTADSDSTATSTSDGATTTATAEDESTTTGSDSYAGPTAAAGMGGLAVGVLAAAALL</sequence>
<feature type="domain" description="CFEM" evidence="18">
    <location>
        <begin position="1"/>
        <end position="111"/>
    </location>
</feature>
<comment type="similarity">
    <text evidence="3">Belongs to the RBT5 family.</text>
</comment>
<evidence type="ECO:0000256" key="14">
    <source>
        <dbReference type="ARBA" id="ARBA00023288"/>
    </source>
</evidence>
<feature type="chain" id="PRO_5041947542" description="CFEM domain-containing protein" evidence="17">
    <location>
        <begin position="17"/>
        <end position="170"/>
    </location>
</feature>
<keyword evidence="7" id="KW-0336">GPI-anchor</keyword>
<evidence type="ECO:0000313" key="20">
    <source>
        <dbReference type="Proteomes" id="UP001201980"/>
    </source>
</evidence>
<keyword evidence="9 17" id="KW-0732">Signal</keyword>
<keyword evidence="5" id="KW-0964">Secreted</keyword>
<keyword evidence="10 15" id="KW-0408">Iron</keyword>
<dbReference type="AlphaFoldDB" id="A0AAD5WMX2"/>
<dbReference type="GO" id="GO:0046872">
    <property type="term" value="F:metal ion binding"/>
    <property type="evidence" value="ECO:0007669"/>
    <property type="project" value="UniProtKB-UniRule"/>
</dbReference>
<proteinExistence type="inferred from homology"/>
<reference evidence="19" key="1">
    <citation type="submission" date="2022-07" db="EMBL/GenBank/DDBJ databases">
        <title>Draft genome sequence of Zalerion maritima ATCC 34329, a (micro)plastics degrading marine fungus.</title>
        <authorList>
            <person name="Paco A."/>
            <person name="Goncalves M.F.M."/>
            <person name="Rocha-Santos T.A.P."/>
            <person name="Alves A."/>
        </authorList>
    </citation>
    <scope>NUCLEOTIDE SEQUENCE</scope>
    <source>
        <strain evidence="19">ATCC 34329</strain>
    </source>
</reference>
<evidence type="ECO:0000256" key="9">
    <source>
        <dbReference type="ARBA" id="ARBA00022729"/>
    </source>
</evidence>
<evidence type="ECO:0000256" key="4">
    <source>
        <dbReference type="ARBA" id="ARBA00022475"/>
    </source>
</evidence>
<evidence type="ECO:0000313" key="19">
    <source>
        <dbReference type="EMBL" id="KAJ2890229.1"/>
    </source>
</evidence>
<evidence type="ECO:0000256" key="1">
    <source>
        <dbReference type="ARBA" id="ARBA00004609"/>
    </source>
</evidence>
<dbReference type="SMART" id="SM00747">
    <property type="entry name" value="CFEM"/>
    <property type="match status" value="1"/>
</dbReference>
<organism evidence="19 20">
    <name type="scientific">Zalerion maritima</name>
    <dbReference type="NCBI Taxonomy" id="339359"/>
    <lineage>
        <taxon>Eukaryota</taxon>
        <taxon>Fungi</taxon>
        <taxon>Dikarya</taxon>
        <taxon>Ascomycota</taxon>
        <taxon>Pezizomycotina</taxon>
        <taxon>Sordariomycetes</taxon>
        <taxon>Lulworthiomycetidae</taxon>
        <taxon>Lulworthiales</taxon>
        <taxon>Lulworthiaceae</taxon>
        <taxon>Zalerion</taxon>
    </lineage>
</organism>
<evidence type="ECO:0000256" key="16">
    <source>
        <dbReference type="SAM" id="MobiDB-lite"/>
    </source>
</evidence>
<comment type="caution">
    <text evidence="19">The sequence shown here is derived from an EMBL/GenBank/DDBJ whole genome shotgun (WGS) entry which is preliminary data.</text>
</comment>
<evidence type="ECO:0000256" key="6">
    <source>
        <dbReference type="ARBA" id="ARBA00022617"/>
    </source>
</evidence>
<evidence type="ECO:0000256" key="15">
    <source>
        <dbReference type="PROSITE-ProRule" id="PRU01356"/>
    </source>
</evidence>
<dbReference type="InterPro" id="IPR051735">
    <property type="entry name" value="CFEM_domain"/>
</dbReference>
<accession>A0AAD5WMX2</accession>
<keyword evidence="8 15" id="KW-0479">Metal-binding</keyword>
<feature type="disulfide bond" evidence="15">
    <location>
        <begin position="51"/>
        <end position="84"/>
    </location>
</feature>
<dbReference type="GO" id="GO:0098552">
    <property type="term" value="C:side of membrane"/>
    <property type="evidence" value="ECO:0007669"/>
    <property type="project" value="UniProtKB-KW"/>
</dbReference>
<evidence type="ECO:0000256" key="11">
    <source>
        <dbReference type="ARBA" id="ARBA00023136"/>
    </source>
</evidence>
<evidence type="ECO:0000259" key="18">
    <source>
        <dbReference type="PROSITE" id="PS52012"/>
    </source>
</evidence>
<comment type="subcellular location">
    <subcellularLocation>
        <location evidence="1">Cell membrane</location>
        <topology evidence="1">Lipid-anchor</topology>
        <topology evidence="1">GPI-anchor</topology>
    </subcellularLocation>
    <subcellularLocation>
        <location evidence="2">Secreted</location>
    </subcellularLocation>
</comment>
<evidence type="ECO:0000256" key="12">
    <source>
        <dbReference type="ARBA" id="ARBA00023157"/>
    </source>
</evidence>
<dbReference type="PANTHER" id="PTHR37928">
    <property type="entry name" value="CFEM DOMAIN PROTEIN (AFU_ORTHOLOGUE AFUA_6G14090)"/>
    <property type="match status" value="1"/>
</dbReference>
<feature type="compositionally biased region" description="Low complexity" evidence="16">
    <location>
        <begin position="101"/>
        <end position="146"/>
    </location>
</feature>